<reference evidence="2 3" key="1">
    <citation type="submission" date="2010-07" db="EMBL/GenBank/DDBJ databases">
        <title>The draft genome of Paenibacillus curdlanolyticus YK9.</title>
        <authorList>
            <consortium name="US DOE Joint Genome Institute (JGI-PGF)"/>
            <person name="Lucas S."/>
            <person name="Copeland A."/>
            <person name="Lapidus A."/>
            <person name="Cheng J.-F."/>
            <person name="Bruce D."/>
            <person name="Goodwin L."/>
            <person name="Pitluck S."/>
            <person name="Land M.L."/>
            <person name="Hauser L."/>
            <person name="Chang Y.-J."/>
            <person name="Jeffries C."/>
            <person name="Anderson I.J."/>
            <person name="Johnson E."/>
            <person name="Loganathan U."/>
            <person name="Mulhopadhyay B."/>
            <person name="Kyrpides N."/>
            <person name="Woyke T.J."/>
        </authorList>
    </citation>
    <scope>NUCLEOTIDE SEQUENCE [LARGE SCALE GENOMIC DNA]</scope>
    <source>
        <strain evidence="2 3">YK9</strain>
    </source>
</reference>
<evidence type="ECO:0000313" key="2">
    <source>
        <dbReference type="EMBL" id="EFM11254.1"/>
    </source>
</evidence>
<protein>
    <recommendedName>
        <fullName evidence="4">Sporulation lipoprotein YhcN/YlaJ-like protein</fullName>
    </recommendedName>
</protein>
<name>E0I7U9_9BACL</name>
<evidence type="ECO:0000313" key="3">
    <source>
        <dbReference type="Proteomes" id="UP000005387"/>
    </source>
</evidence>
<dbReference type="EMBL" id="AEDD01000004">
    <property type="protein sequence ID" value="EFM11254.1"/>
    <property type="molecule type" value="Genomic_DNA"/>
</dbReference>
<accession>E0I7U9</accession>
<dbReference type="RefSeq" id="WP_006037711.1">
    <property type="nucleotide sequence ID" value="NZ_AEDD01000004.1"/>
</dbReference>
<dbReference type="PROSITE" id="PS51257">
    <property type="entry name" value="PROKAR_LIPOPROTEIN"/>
    <property type="match status" value="1"/>
</dbReference>
<sequence>MRYDNRMLARGLVLLLGLMVVSSGCGKYKYEPHGYKSNTYGTSSDSKSLVIHEHNRQFGALSASPTQHDNQFFEYSSKLSRGISRMDGISSAIVMLTDRNAYVAIVFNQTGIRTKTGGRARREQALGANEGVYNHTTGSPYWDNRQLATPYGSALTVNDHNEIPDGLKQSIALKIRKMAPLVQEVHISANRQFVNRFLDYAKKSWLNESLTPYLDDFNTLVANQFAGGNKMPARIDKIDPTTHGADRNNGTKNGIKTEVRSGATTGPSR</sequence>
<evidence type="ECO:0000256" key="1">
    <source>
        <dbReference type="SAM" id="MobiDB-lite"/>
    </source>
</evidence>
<dbReference type="Proteomes" id="UP000005387">
    <property type="component" value="Unassembled WGS sequence"/>
</dbReference>
<feature type="region of interest" description="Disordered" evidence="1">
    <location>
        <begin position="238"/>
        <end position="269"/>
    </location>
</feature>
<proteinExistence type="predicted"/>
<keyword evidence="3" id="KW-1185">Reference proteome</keyword>
<evidence type="ECO:0008006" key="4">
    <source>
        <dbReference type="Google" id="ProtNLM"/>
    </source>
</evidence>
<dbReference type="eggNOG" id="ENOG502ZTFD">
    <property type="taxonomic scope" value="Bacteria"/>
</dbReference>
<organism evidence="2 3">
    <name type="scientific">Paenibacillus curdlanolyticus YK9</name>
    <dbReference type="NCBI Taxonomy" id="717606"/>
    <lineage>
        <taxon>Bacteria</taxon>
        <taxon>Bacillati</taxon>
        <taxon>Bacillota</taxon>
        <taxon>Bacilli</taxon>
        <taxon>Bacillales</taxon>
        <taxon>Paenibacillaceae</taxon>
        <taxon>Paenibacillus</taxon>
    </lineage>
</organism>
<gene>
    <name evidence="2" type="ORF">PaecuDRAFT_1700</name>
</gene>
<dbReference type="AlphaFoldDB" id="E0I7U9"/>